<gene>
    <name evidence="3" type="ORF">E5676_scaffold266G00980</name>
    <name evidence="2" type="ORF">E6C27_scaffold122G002300</name>
</gene>
<evidence type="ECO:0000313" key="4">
    <source>
        <dbReference type="Proteomes" id="UP000321393"/>
    </source>
</evidence>
<dbReference type="InterPro" id="IPR026960">
    <property type="entry name" value="RVT-Znf"/>
</dbReference>
<proteinExistence type="predicted"/>
<dbReference type="Gene3D" id="3.30.70.270">
    <property type="match status" value="1"/>
</dbReference>
<evidence type="ECO:0000313" key="3">
    <source>
        <dbReference type="EMBL" id="TYK24553.1"/>
    </source>
</evidence>
<dbReference type="CDD" id="cd01650">
    <property type="entry name" value="RT_nLTR_like"/>
    <property type="match status" value="1"/>
</dbReference>
<dbReference type="Pfam" id="PF00078">
    <property type="entry name" value="RVT_1"/>
    <property type="match status" value="1"/>
</dbReference>
<organism evidence="2 4">
    <name type="scientific">Cucumis melo var. makuwa</name>
    <name type="common">Oriental melon</name>
    <dbReference type="NCBI Taxonomy" id="1194695"/>
    <lineage>
        <taxon>Eukaryota</taxon>
        <taxon>Viridiplantae</taxon>
        <taxon>Streptophyta</taxon>
        <taxon>Embryophyta</taxon>
        <taxon>Tracheophyta</taxon>
        <taxon>Spermatophyta</taxon>
        <taxon>Magnoliopsida</taxon>
        <taxon>eudicotyledons</taxon>
        <taxon>Gunneridae</taxon>
        <taxon>Pentapetalae</taxon>
        <taxon>rosids</taxon>
        <taxon>fabids</taxon>
        <taxon>Cucurbitales</taxon>
        <taxon>Cucurbitaceae</taxon>
        <taxon>Benincaseae</taxon>
        <taxon>Cucumis</taxon>
    </lineage>
</organism>
<dbReference type="Pfam" id="PF13966">
    <property type="entry name" value="zf-RVT"/>
    <property type="match status" value="1"/>
</dbReference>
<comment type="caution">
    <text evidence="2">The sequence shown here is derived from an EMBL/GenBank/DDBJ whole genome shotgun (WGS) entry which is preliminary data.</text>
</comment>
<dbReference type="Proteomes" id="UP000321947">
    <property type="component" value="Unassembled WGS sequence"/>
</dbReference>
<protein>
    <submittedName>
        <fullName evidence="2">LINE-1 retrotransposable element ORF2 protein</fullName>
    </submittedName>
</protein>
<sequence length="1145" mass="131999">MWNDQNFSILSVFKGAFSVSIQVGSNNGAFWWLSAIYGPAKRKNRPLFWEELEHLKSICLPTWILGGDFNVIRWKEETTTKNPALLSMRRFNSFISNCNLIDPPLSNAKYTWSNLRAQATLSRLDRFLFTSQWENIFPGHTSKVLTRTTSDHFPIVLESSTISWGPSPFRFTNAYLKDPDYKKNIEFWWGNTSQPGYAGYSFMRRLKQLALIIKTWGRDKKGKNEASKKACIKEIDQIDKLEAEGSATEIHREKRTALKADLSQINLTEAQIWAQKCKRIWVHEGDENSSFFHKICTARQKKCLISKIINNSGQNCLNDSDIADAFIQHFEDIYTDNRNSQLFIENLDWCPISNINSELLDKPFNEAEIWLTLKSFAKNKAPGPDGYAMDFLQKSWSFMKQNICDIFKDFHSTHIINKVVNETLITLIAKKEHCETAADFRPISLTTAIYKLIAKTLADRLKQTLPDTISESQMAFVKGRQITEAILIANEALDFWRSKKERGFVIKLDIEKAFDKLNWRFIDFVLMKKNYSQKWRKMIASCISSVQYSILINGRPRGRIKPSRGIRQGDPLSPFIFVLAMDYLSRLLNNLADKRKINGVKFSPNLNLTHILFADDILIFVEDRDDYVSNLKMILHLFESASGLNINLSKSTIFPINVPTDRAKSIADSWGISKGHLPTSYLGMPLGGRPSSSNFWDNVLQKIQKKLSNWKYSQLSKGGRITLINSTLESLPIYQMSVFKVPKGIAQKIEASWRNFLWNGASNGHNISLIRWNQIVSPKEKGGLGIHSVNSTNFALLCKWLWKFLTEKDPLWKRLIISKYDKEKMGSFPSHGKFSSNNSPWKAVTECISWFYKNISWKVNDGEDISFWLDNWNGNAPLSLAVPRLFALSTNKKGSVKEFWNPSSNDWHLHINRPLRDHEENLWHNIKASLPTPLPNRGHPKPLWNLNSNNIFDTASVKRAIAEAPISPANFHPNLYKTLWKVEFPKKCKFFIWTLIHGCINTADRLQKRLPNWTLSPNWCYMCNKSQEDINHLFIHCPYSQQLWSKAKALLNWNSTPTDVQSLIQNICSLNIRNQKGLITFNTNATILWKIWLERNNRIFKQQEKAPQDLWEDTLAQIGLWSCKSKLFSNYDCCSIALNISAFVT</sequence>
<reference evidence="4 5" key="1">
    <citation type="submission" date="2019-08" db="EMBL/GenBank/DDBJ databases">
        <title>Draft genome sequences of two oriental melons (Cucumis melo L. var makuwa).</title>
        <authorList>
            <person name="Kwon S.-Y."/>
        </authorList>
    </citation>
    <scope>NUCLEOTIDE SEQUENCE [LARGE SCALE GENOMIC DNA]</scope>
    <source>
        <strain evidence="5">cv. Chang Bougi</strain>
        <strain evidence="4">cv. SW 3</strain>
        <tissue evidence="2">Leaf</tissue>
    </source>
</reference>
<dbReference type="Gene3D" id="3.60.10.10">
    <property type="entry name" value="Endonuclease/exonuclease/phosphatase"/>
    <property type="match status" value="1"/>
</dbReference>
<dbReference type="EMBL" id="SSTE01018075">
    <property type="protein sequence ID" value="KAA0039950.1"/>
    <property type="molecule type" value="Genomic_DNA"/>
</dbReference>
<dbReference type="PANTHER" id="PTHR33116">
    <property type="entry name" value="REVERSE TRANSCRIPTASE ZINC-BINDING DOMAIN-CONTAINING PROTEIN-RELATED-RELATED"/>
    <property type="match status" value="1"/>
</dbReference>
<dbReference type="OrthoDB" id="428918at2759"/>
<dbReference type="PANTHER" id="PTHR33116:SF78">
    <property type="entry name" value="OS12G0587133 PROTEIN"/>
    <property type="match status" value="1"/>
</dbReference>
<dbReference type="InterPro" id="IPR000477">
    <property type="entry name" value="RT_dom"/>
</dbReference>
<dbReference type="PROSITE" id="PS50878">
    <property type="entry name" value="RT_POL"/>
    <property type="match status" value="1"/>
</dbReference>
<evidence type="ECO:0000313" key="5">
    <source>
        <dbReference type="Proteomes" id="UP000321947"/>
    </source>
</evidence>
<dbReference type="InterPro" id="IPR043502">
    <property type="entry name" value="DNA/RNA_pol_sf"/>
</dbReference>
<evidence type="ECO:0000259" key="1">
    <source>
        <dbReference type="PROSITE" id="PS50878"/>
    </source>
</evidence>
<dbReference type="InterPro" id="IPR043128">
    <property type="entry name" value="Rev_trsase/Diguanyl_cyclase"/>
</dbReference>
<dbReference type="EMBL" id="SSTD01003912">
    <property type="protein sequence ID" value="TYK24553.1"/>
    <property type="molecule type" value="Genomic_DNA"/>
</dbReference>
<dbReference type="SUPFAM" id="SSF56219">
    <property type="entry name" value="DNase I-like"/>
    <property type="match status" value="1"/>
</dbReference>
<dbReference type="AlphaFoldDB" id="A0A5A7T9I7"/>
<dbReference type="InterPro" id="IPR036691">
    <property type="entry name" value="Endo/exonu/phosph_ase_sf"/>
</dbReference>
<evidence type="ECO:0000313" key="2">
    <source>
        <dbReference type="EMBL" id="KAA0039950.1"/>
    </source>
</evidence>
<dbReference type="Proteomes" id="UP000321393">
    <property type="component" value="Unassembled WGS sequence"/>
</dbReference>
<feature type="domain" description="Reverse transcriptase" evidence="1">
    <location>
        <begin position="409"/>
        <end position="686"/>
    </location>
</feature>
<accession>A0A5A7T9I7</accession>
<name>A0A5A7T9I7_CUCMM</name>
<dbReference type="SUPFAM" id="SSF56672">
    <property type="entry name" value="DNA/RNA polymerases"/>
    <property type="match status" value="1"/>
</dbReference>